<evidence type="ECO:0000313" key="2">
    <source>
        <dbReference type="Proteomes" id="UP000178248"/>
    </source>
</evidence>
<sequence>MRRSILIGSFIVLFLLVSGLGCKNRGGAKSYPATTLQLWGVVEESGDMQRVTGAYRQQHPKISVEYHKFNNNEYKQKMLEAWAQGLGPDIFFIPSTRIREYLKFIEPMPSTMKAPVQFQQGTIKKETIDEVRTYNGYTPKQVQNTFLDVVGNDVIINGRIYGLPLSVDTLSVYYNKDLLKANNIPLPATNWNELLAQAAVLSRADDKDAIVQSAIALGTTNNIPSVLDIVSALMLQVGITIGDDSGPLFAKNQESLNALNFFLSFAQKGLSNYSWTKDLPNAVDMFTSGRLAYFIGYSYHKQMIQRVNPKLNFDIIPMFKPENVTLVPSYSSYWIMVVAKPPKNASEQERTKAELAWQFIMESTQANSARTFLSGGEQPRTTALKALVSEQMKDDRLGPFAQNLLNAQSWYHGYDYDSAQKNFLQIIDNVDQANRNGESAVPYLEAGADLISQTYRAPRE</sequence>
<dbReference type="PANTHER" id="PTHR43649">
    <property type="entry name" value="ARABINOSE-BINDING PROTEIN-RELATED"/>
    <property type="match status" value="1"/>
</dbReference>
<dbReference type="Proteomes" id="UP000178248">
    <property type="component" value="Unassembled WGS sequence"/>
</dbReference>
<dbReference type="Pfam" id="PF01547">
    <property type="entry name" value="SBP_bac_1"/>
    <property type="match status" value="1"/>
</dbReference>
<organism evidence="1 2">
    <name type="scientific">Candidatus Komeilibacteria bacterium RIFCSPLOWO2_01_FULL_52_15</name>
    <dbReference type="NCBI Taxonomy" id="1798551"/>
    <lineage>
        <taxon>Bacteria</taxon>
        <taxon>Candidatus Komeiliibacteriota</taxon>
    </lineage>
</organism>
<dbReference type="PROSITE" id="PS51257">
    <property type="entry name" value="PROKAR_LIPOPROTEIN"/>
    <property type="match status" value="1"/>
</dbReference>
<dbReference type="EMBL" id="MHKM01000003">
    <property type="protein sequence ID" value="OGY92089.1"/>
    <property type="molecule type" value="Genomic_DNA"/>
</dbReference>
<accession>A0A1G2BU48</accession>
<dbReference type="InterPro" id="IPR006059">
    <property type="entry name" value="SBP"/>
</dbReference>
<dbReference type="SUPFAM" id="SSF53850">
    <property type="entry name" value="Periplasmic binding protein-like II"/>
    <property type="match status" value="1"/>
</dbReference>
<dbReference type="AlphaFoldDB" id="A0A1G2BU48"/>
<evidence type="ECO:0000313" key="1">
    <source>
        <dbReference type="EMBL" id="OGY92089.1"/>
    </source>
</evidence>
<dbReference type="Gene3D" id="3.40.190.10">
    <property type="entry name" value="Periplasmic binding protein-like II"/>
    <property type="match status" value="1"/>
</dbReference>
<gene>
    <name evidence="1" type="ORF">A3B30_01985</name>
</gene>
<dbReference type="STRING" id="1798551.A3B30_01985"/>
<protein>
    <recommendedName>
        <fullName evidence="3">ABC transporter substrate-binding protein</fullName>
    </recommendedName>
</protein>
<comment type="caution">
    <text evidence="1">The sequence shown here is derived from an EMBL/GenBank/DDBJ whole genome shotgun (WGS) entry which is preliminary data.</text>
</comment>
<name>A0A1G2BU48_9BACT</name>
<reference evidence="1 2" key="1">
    <citation type="journal article" date="2016" name="Nat. Commun.">
        <title>Thousands of microbial genomes shed light on interconnected biogeochemical processes in an aquifer system.</title>
        <authorList>
            <person name="Anantharaman K."/>
            <person name="Brown C.T."/>
            <person name="Hug L.A."/>
            <person name="Sharon I."/>
            <person name="Castelle C.J."/>
            <person name="Probst A.J."/>
            <person name="Thomas B.C."/>
            <person name="Singh A."/>
            <person name="Wilkins M.J."/>
            <person name="Karaoz U."/>
            <person name="Brodie E.L."/>
            <person name="Williams K.H."/>
            <person name="Hubbard S.S."/>
            <person name="Banfield J.F."/>
        </authorList>
    </citation>
    <scope>NUCLEOTIDE SEQUENCE [LARGE SCALE GENOMIC DNA]</scope>
</reference>
<evidence type="ECO:0008006" key="3">
    <source>
        <dbReference type="Google" id="ProtNLM"/>
    </source>
</evidence>
<dbReference type="InterPro" id="IPR050490">
    <property type="entry name" value="Bact_solute-bd_prot1"/>
</dbReference>
<dbReference type="PANTHER" id="PTHR43649:SF12">
    <property type="entry name" value="DIACETYLCHITOBIOSE BINDING PROTEIN DASA"/>
    <property type="match status" value="1"/>
</dbReference>
<proteinExistence type="predicted"/>